<comment type="caution">
    <text evidence="2">The sequence shown here is derived from an EMBL/GenBank/DDBJ whole genome shotgun (WGS) entry which is preliminary data.</text>
</comment>
<organism evidence="2">
    <name type="scientific">Salmonella gallinarum</name>
    <dbReference type="NCBI Taxonomy" id="594"/>
    <lineage>
        <taxon>Bacteria</taxon>
        <taxon>Pseudomonadati</taxon>
        <taxon>Pseudomonadota</taxon>
        <taxon>Gammaproteobacteria</taxon>
        <taxon>Enterobacterales</taxon>
        <taxon>Enterobacteriaceae</taxon>
        <taxon>Salmonella</taxon>
    </lineage>
</organism>
<name>A0A752IGE1_SALGL</name>
<accession>A0A752IGE1</accession>
<evidence type="ECO:0000313" key="2">
    <source>
        <dbReference type="EMBL" id="HAF7491351.1"/>
    </source>
</evidence>
<dbReference type="EMBL" id="DAAWEM010000028">
    <property type="protein sequence ID" value="HAF7491351.1"/>
    <property type="molecule type" value="Genomic_DNA"/>
</dbReference>
<keyword evidence="1" id="KW-0812">Transmembrane</keyword>
<reference evidence="2" key="2">
    <citation type="submission" date="2018-07" db="EMBL/GenBank/DDBJ databases">
        <authorList>
            <consortium name="NCBI Pathogen Detection Project"/>
        </authorList>
    </citation>
    <scope>NUCLEOTIDE SEQUENCE</scope>
    <source>
        <strain evidence="2">NCTR-SF57</strain>
    </source>
</reference>
<proteinExistence type="predicted"/>
<dbReference type="AlphaFoldDB" id="A0A752IGE1"/>
<evidence type="ECO:0000256" key="1">
    <source>
        <dbReference type="SAM" id="Phobius"/>
    </source>
</evidence>
<feature type="transmembrane region" description="Helical" evidence="1">
    <location>
        <begin position="6"/>
        <end position="27"/>
    </location>
</feature>
<sequence>MSILTTGLILMFLMVFLTTTTAILTMINGRRIKRLEEKNKTVASLYVSNSNNKKG</sequence>
<protein>
    <submittedName>
        <fullName evidence="2">Uncharacterized protein</fullName>
    </submittedName>
</protein>
<gene>
    <name evidence="2" type="ORF">GNC91_004574</name>
</gene>
<keyword evidence="1" id="KW-0472">Membrane</keyword>
<keyword evidence="1" id="KW-1133">Transmembrane helix</keyword>
<reference evidence="2" key="1">
    <citation type="journal article" date="2018" name="Genome Biol.">
        <title>SKESA: strategic k-mer extension for scrupulous assemblies.</title>
        <authorList>
            <person name="Souvorov A."/>
            <person name="Agarwala R."/>
            <person name="Lipman D.J."/>
        </authorList>
    </citation>
    <scope>NUCLEOTIDE SEQUENCE</scope>
    <source>
        <strain evidence="2">NCTR-SF57</strain>
    </source>
</reference>